<feature type="transmembrane region" description="Helical" evidence="2">
    <location>
        <begin position="28"/>
        <end position="51"/>
    </location>
</feature>
<evidence type="ECO:0000256" key="2">
    <source>
        <dbReference type="SAM" id="Phobius"/>
    </source>
</evidence>
<accession>A0A0N4VXI3</accession>
<organism evidence="3">
    <name type="scientific">Haemonchus placei</name>
    <name type="common">Barber's pole worm</name>
    <dbReference type="NCBI Taxonomy" id="6290"/>
    <lineage>
        <taxon>Eukaryota</taxon>
        <taxon>Metazoa</taxon>
        <taxon>Ecdysozoa</taxon>
        <taxon>Nematoda</taxon>
        <taxon>Chromadorea</taxon>
        <taxon>Rhabditida</taxon>
        <taxon>Rhabditina</taxon>
        <taxon>Rhabditomorpha</taxon>
        <taxon>Strongyloidea</taxon>
        <taxon>Trichostrongylidae</taxon>
        <taxon>Haemonchus</taxon>
    </lineage>
</organism>
<keyword evidence="2" id="KW-0812">Transmembrane</keyword>
<dbReference type="AlphaFoldDB" id="A0A0N4VXI3"/>
<dbReference type="WBParaSite" id="HPLM_0000200301-mRNA-1">
    <property type="protein sequence ID" value="HPLM_0000200301-mRNA-1"/>
    <property type="gene ID" value="HPLM_0000200301"/>
</dbReference>
<evidence type="ECO:0000256" key="1">
    <source>
        <dbReference type="SAM" id="MobiDB-lite"/>
    </source>
</evidence>
<sequence>LLLLSVDKKTLQHKQPRQNSNKSWRSDFAAWFVAVAVGLPYPTVAPALGWAEPKP</sequence>
<reference evidence="3" key="1">
    <citation type="submission" date="2017-02" db="UniProtKB">
        <authorList>
            <consortium name="WormBaseParasite"/>
        </authorList>
    </citation>
    <scope>IDENTIFICATION</scope>
</reference>
<keyword evidence="2" id="KW-1133">Transmembrane helix</keyword>
<name>A0A0N4VXI3_HAEPC</name>
<feature type="region of interest" description="Disordered" evidence="1">
    <location>
        <begin position="1"/>
        <end position="22"/>
    </location>
</feature>
<protein>
    <submittedName>
        <fullName evidence="3">MFS transporter</fullName>
    </submittedName>
</protein>
<feature type="compositionally biased region" description="Basic and acidic residues" evidence="1">
    <location>
        <begin position="1"/>
        <end position="10"/>
    </location>
</feature>
<evidence type="ECO:0000313" key="3">
    <source>
        <dbReference type="WBParaSite" id="HPLM_0000200301-mRNA-1"/>
    </source>
</evidence>
<proteinExistence type="predicted"/>
<keyword evidence="2" id="KW-0472">Membrane</keyword>